<feature type="domain" description="HTH cro/C1-type" evidence="1">
    <location>
        <begin position="8"/>
        <end position="64"/>
    </location>
</feature>
<dbReference type="InterPro" id="IPR010982">
    <property type="entry name" value="Lambda_DNA-bd_dom_sf"/>
</dbReference>
<dbReference type="SMART" id="SM00530">
    <property type="entry name" value="HTH_XRE"/>
    <property type="match status" value="1"/>
</dbReference>
<dbReference type="CDD" id="cd00093">
    <property type="entry name" value="HTH_XRE"/>
    <property type="match status" value="1"/>
</dbReference>
<dbReference type="RefSeq" id="WP_131156289.1">
    <property type="nucleotide sequence ID" value="NZ_CP036402.1"/>
</dbReference>
<evidence type="ECO:0000313" key="3">
    <source>
        <dbReference type="Proteomes" id="UP000291469"/>
    </source>
</evidence>
<name>A0A411YJK3_9ACTN</name>
<dbReference type="EMBL" id="CP036402">
    <property type="protein sequence ID" value="QBI21296.1"/>
    <property type="molecule type" value="Genomic_DNA"/>
</dbReference>
<accession>A0A411YJK3</accession>
<dbReference type="Gene3D" id="1.10.260.40">
    <property type="entry name" value="lambda repressor-like DNA-binding domains"/>
    <property type="match status" value="1"/>
</dbReference>
<dbReference type="OrthoDB" id="9814553at2"/>
<evidence type="ECO:0000313" key="2">
    <source>
        <dbReference type="EMBL" id="QBI21296.1"/>
    </source>
</evidence>
<dbReference type="AlphaFoldDB" id="A0A411YJK3"/>
<sequence length="239" mass="25661">MPLDATRIATRRHELGLSQRALARDLAVTSVVISALEAGSNHEHLTLHFAHRVADALALPLHALLTDNPAAPASEAHDRTEHAGDSLEADAAALGALPHHADDHRLPRDTAATSLGWTLNRTDRAADQLAQLLATTGATLQHHRGDLVLHPATHLTEPDALRDAIRAEHTRRQLPRTAAQLLHRALCDGELDTQRLTNNEHVALARLLHAGILGGEPPRPSRETMAALFPESAALPSSP</sequence>
<gene>
    <name evidence="2" type="ORF">ER308_18105</name>
</gene>
<evidence type="ECO:0000259" key="1">
    <source>
        <dbReference type="PROSITE" id="PS50943"/>
    </source>
</evidence>
<dbReference type="Proteomes" id="UP000291469">
    <property type="component" value="Chromosome"/>
</dbReference>
<proteinExistence type="predicted"/>
<reference evidence="2 3" key="1">
    <citation type="submission" date="2019-01" db="EMBL/GenBank/DDBJ databases">
        <title>Egibacter rhizosphaerae EGI 80759T.</title>
        <authorList>
            <person name="Chen D.-D."/>
            <person name="Tian Y."/>
            <person name="Jiao J.-Y."/>
            <person name="Zhang X.-T."/>
            <person name="Zhang Y.-G."/>
            <person name="Zhang Y."/>
            <person name="Xiao M."/>
            <person name="Shu W.-S."/>
            <person name="Li W.-J."/>
        </authorList>
    </citation>
    <scope>NUCLEOTIDE SEQUENCE [LARGE SCALE GENOMIC DNA]</scope>
    <source>
        <strain evidence="2 3">EGI 80759</strain>
    </source>
</reference>
<dbReference type="InterPro" id="IPR001387">
    <property type="entry name" value="Cro/C1-type_HTH"/>
</dbReference>
<keyword evidence="3" id="KW-1185">Reference proteome</keyword>
<dbReference type="SUPFAM" id="SSF47413">
    <property type="entry name" value="lambda repressor-like DNA-binding domains"/>
    <property type="match status" value="1"/>
</dbReference>
<organism evidence="2 3">
    <name type="scientific">Egibacter rhizosphaerae</name>
    <dbReference type="NCBI Taxonomy" id="1670831"/>
    <lineage>
        <taxon>Bacteria</taxon>
        <taxon>Bacillati</taxon>
        <taxon>Actinomycetota</taxon>
        <taxon>Nitriliruptoria</taxon>
        <taxon>Egibacterales</taxon>
        <taxon>Egibacteraceae</taxon>
        <taxon>Egibacter</taxon>
    </lineage>
</organism>
<protein>
    <submittedName>
        <fullName evidence="2">XRE family transcriptional regulator</fullName>
    </submittedName>
</protein>
<dbReference type="KEGG" id="erz:ER308_18105"/>
<dbReference type="PROSITE" id="PS50943">
    <property type="entry name" value="HTH_CROC1"/>
    <property type="match status" value="1"/>
</dbReference>
<dbReference type="GO" id="GO:0003677">
    <property type="term" value="F:DNA binding"/>
    <property type="evidence" value="ECO:0007669"/>
    <property type="project" value="InterPro"/>
</dbReference>